<feature type="domain" description="Fibronectin type-III" evidence="17">
    <location>
        <begin position="854"/>
        <end position="949"/>
    </location>
</feature>
<dbReference type="Pfam" id="PF00041">
    <property type="entry name" value="fn3"/>
    <property type="match status" value="1"/>
</dbReference>
<dbReference type="InterPro" id="IPR050713">
    <property type="entry name" value="RTP_Phos/Ushers"/>
</dbReference>
<evidence type="ECO:0000259" key="16">
    <source>
        <dbReference type="PROSITE" id="PS50835"/>
    </source>
</evidence>
<feature type="domain" description="Ig-like" evidence="16">
    <location>
        <begin position="363"/>
        <end position="436"/>
    </location>
</feature>
<dbReference type="PROSITE" id="PS50056">
    <property type="entry name" value="TYR_PHOSPHATASE_2"/>
    <property type="match status" value="2"/>
</dbReference>
<evidence type="ECO:0000256" key="11">
    <source>
        <dbReference type="ARBA" id="ARBA00051722"/>
    </source>
</evidence>
<dbReference type="SMART" id="SM00404">
    <property type="entry name" value="PTPc_motif"/>
    <property type="match status" value="2"/>
</dbReference>
<dbReference type="Gene3D" id="3.90.190.10">
    <property type="entry name" value="Protein tyrosine phosphatase superfamily"/>
    <property type="match status" value="2"/>
</dbReference>
<keyword evidence="10" id="KW-0325">Glycoprotein</keyword>
<dbReference type="SUPFAM" id="SSF48726">
    <property type="entry name" value="Immunoglobulin"/>
    <property type="match status" value="5"/>
</dbReference>
<evidence type="ECO:0000313" key="18">
    <source>
        <dbReference type="EnsemblMetazoa" id="Aqu2.1.22812_001"/>
    </source>
</evidence>
<dbReference type="PANTHER" id="PTHR46957:SF3">
    <property type="entry name" value="CYTOKINE RECEPTOR"/>
    <property type="match status" value="1"/>
</dbReference>
<feature type="domain" description="Tyrosine-protein phosphatase" evidence="14">
    <location>
        <begin position="1546"/>
        <end position="1806"/>
    </location>
</feature>
<evidence type="ECO:0000256" key="2">
    <source>
        <dbReference type="ARBA" id="ARBA00013064"/>
    </source>
</evidence>
<feature type="domain" description="Ig-like" evidence="16">
    <location>
        <begin position="557"/>
        <end position="657"/>
    </location>
</feature>
<dbReference type="InterPro" id="IPR003598">
    <property type="entry name" value="Ig_sub2"/>
</dbReference>
<dbReference type="InterPro" id="IPR036116">
    <property type="entry name" value="FN3_sf"/>
</dbReference>
<dbReference type="SMART" id="SM00194">
    <property type="entry name" value="PTPc"/>
    <property type="match status" value="2"/>
</dbReference>
<feature type="domain" description="Tyrosine specific protein phosphatases" evidence="15">
    <location>
        <begin position="1426"/>
        <end position="1495"/>
    </location>
</feature>
<dbReference type="InParanoid" id="A0A1X7U4H2"/>
<feature type="domain" description="Ig-like" evidence="16">
    <location>
        <begin position="312"/>
        <end position="356"/>
    </location>
</feature>
<feature type="chain" id="PRO_5012959737" description="protein-tyrosine-phosphatase" evidence="13">
    <location>
        <begin position="23"/>
        <end position="1817"/>
    </location>
</feature>
<dbReference type="Proteomes" id="UP000007879">
    <property type="component" value="Unassembled WGS sequence"/>
</dbReference>
<dbReference type="EnsemblMetazoa" id="XM_020000518.1">
    <property type="protein sequence ID" value="XP_019856077.1"/>
    <property type="gene ID" value="LOC100633478"/>
</dbReference>
<evidence type="ECO:0000256" key="8">
    <source>
        <dbReference type="ARBA" id="ARBA00022989"/>
    </source>
</evidence>
<dbReference type="PANTHER" id="PTHR46957">
    <property type="entry name" value="CYTOKINE RECEPTOR"/>
    <property type="match status" value="1"/>
</dbReference>
<evidence type="ECO:0000313" key="19">
    <source>
        <dbReference type="Proteomes" id="UP000007879"/>
    </source>
</evidence>
<dbReference type="SMART" id="SM00409">
    <property type="entry name" value="IG"/>
    <property type="match status" value="4"/>
</dbReference>
<name>A0A1X7U4H2_AMPQE</name>
<evidence type="ECO:0000256" key="6">
    <source>
        <dbReference type="ARBA" id="ARBA00022801"/>
    </source>
</evidence>
<dbReference type="FunFam" id="3.90.190.10:FF:000088">
    <property type="entry name" value="Receptor protein-tyrosine phosphatase LAR"/>
    <property type="match status" value="1"/>
</dbReference>
<dbReference type="PRINTS" id="PR00700">
    <property type="entry name" value="PRTYPHPHTASE"/>
</dbReference>
<dbReference type="CDD" id="cd00096">
    <property type="entry name" value="Ig"/>
    <property type="match status" value="1"/>
</dbReference>
<keyword evidence="3 12" id="KW-0812">Transmembrane</keyword>
<dbReference type="Pfam" id="PF00102">
    <property type="entry name" value="Y_phosphatase"/>
    <property type="match status" value="2"/>
</dbReference>
<evidence type="ECO:0000256" key="3">
    <source>
        <dbReference type="ARBA" id="ARBA00022692"/>
    </source>
</evidence>
<comment type="subcellular location">
    <subcellularLocation>
        <location evidence="1">Membrane</location>
        <topology evidence="1">Single-pass membrane protein</topology>
    </subcellularLocation>
</comment>
<evidence type="ECO:0000256" key="4">
    <source>
        <dbReference type="ARBA" id="ARBA00022729"/>
    </source>
</evidence>
<keyword evidence="7" id="KW-0904">Protein phosphatase</keyword>
<feature type="signal peptide" evidence="13">
    <location>
        <begin position="1"/>
        <end position="22"/>
    </location>
</feature>
<organism evidence="18">
    <name type="scientific">Amphimedon queenslandica</name>
    <name type="common">Sponge</name>
    <dbReference type="NCBI Taxonomy" id="400682"/>
    <lineage>
        <taxon>Eukaryota</taxon>
        <taxon>Metazoa</taxon>
        <taxon>Porifera</taxon>
        <taxon>Demospongiae</taxon>
        <taxon>Heteroscleromorpha</taxon>
        <taxon>Haplosclerida</taxon>
        <taxon>Niphatidae</taxon>
        <taxon>Amphimedon</taxon>
    </lineage>
</organism>
<feature type="transmembrane region" description="Helical" evidence="12">
    <location>
        <begin position="1138"/>
        <end position="1165"/>
    </location>
</feature>
<dbReference type="OrthoDB" id="6058203at2759"/>
<dbReference type="EC" id="3.1.3.48" evidence="2"/>
<gene>
    <name evidence="18" type="primary">100633478</name>
</gene>
<accession>A0A1X7U4H2</accession>
<dbReference type="SMART" id="SM00408">
    <property type="entry name" value="IGc2"/>
    <property type="match status" value="3"/>
</dbReference>
<keyword evidence="19" id="KW-1185">Reference proteome</keyword>
<protein>
    <recommendedName>
        <fullName evidence="2">protein-tyrosine-phosphatase</fullName>
        <ecNumber evidence="2">3.1.3.48</ecNumber>
    </recommendedName>
</protein>
<dbReference type="EnsemblMetazoa" id="Aqu2.1.22812_001">
    <property type="protein sequence ID" value="Aqu2.1.22812_001"/>
    <property type="gene ID" value="Aqu2.1.22812"/>
</dbReference>
<feature type="domain" description="Fibronectin type-III" evidence="17">
    <location>
        <begin position="759"/>
        <end position="850"/>
    </location>
</feature>
<feature type="domain" description="Ig-like" evidence="16">
    <location>
        <begin position="662"/>
        <end position="754"/>
    </location>
</feature>
<keyword evidence="8 12" id="KW-1133">Transmembrane helix</keyword>
<dbReference type="InterPro" id="IPR000242">
    <property type="entry name" value="PTP_cat"/>
</dbReference>
<keyword evidence="6" id="KW-0378">Hydrolase</keyword>
<dbReference type="FunFam" id="3.90.190.10:FF:000102">
    <property type="entry name" value="Receptor-type tyrosine-protein phosphatase"/>
    <property type="match status" value="1"/>
</dbReference>
<dbReference type="GO" id="GO:0004725">
    <property type="term" value="F:protein tyrosine phosphatase activity"/>
    <property type="evidence" value="ECO:0007669"/>
    <property type="project" value="UniProtKB-EC"/>
</dbReference>
<evidence type="ECO:0000256" key="7">
    <source>
        <dbReference type="ARBA" id="ARBA00022912"/>
    </source>
</evidence>
<dbReference type="InterPro" id="IPR036179">
    <property type="entry name" value="Ig-like_dom_sf"/>
</dbReference>
<evidence type="ECO:0000259" key="15">
    <source>
        <dbReference type="PROSITE" id="PS50056"/>
    </source>
</evidence>
<reference evidence="18" key="2">
    <citation type="submission" date="2017-05" db="UniProtKB">
        <authorList>
            <consortium name="EnsemblMetazoa"/>
        </authorList>
    </citation>
    <scope>IDENTIFICATION</scope>
</reference>
<dbReference type="InterPro" id="IPR003961">
    <property type="entry name" value="FN3_dom"/>
</dbReference>
<dbReference type="InterPro" id="IPR016130">
    <property type="entry name" value="Tyr_Pase_AS"/>
</dbReference>
<dbReference type="InterPro" id="IPR013783">
    <property type="entry name" value="Ig-like_fold"/>
</dbReference>
<dbReference type="SUPFAM" id="SSF52799">
    <property type="entry name" value="(Phosphotyrosine protein) phosphatases II"/>
    <property type="match status" value="2"/>
</dbReference>
<dbReference type="InterPro" id="IPR000387">
    <property type="entry name" value="Tyr_Pase_dom"/>
</dbReference>
<comment type="catalytic activity">
    <reaction evidence="11">
        <text>O-phospho-L-tyrosyl-[protein] + H2O = L-tyrosyl-[protein] + phosphate</text>
        <dbReference type="Rhea" id="RHEA:10684"/>
        <dbReference type="Rhea" id="RHEA-COMP:10136"/>
        <dbReference type="Rhea" id="RHEA-COMP:20101"/>
        <dbReference type="ChEBI" id="CHEBI:15377"/>
        <dbReference type="ChEBI" id="CHEBI:43474"/>
        <dbReference type="ChEBI" id="CHEBI:46858"/>
        <dbReference type="ChEBI" id="CHEBI:61978"/>
        <dbReference type="EC" id="3.1.3.48"/>
    </reaction>
</comment>
<evidence type="ECO:0000256" key="13">
    <source>
        <dbReference type="SAM" id="SignalP"/>
    </source>
</evidence>
<proteinExistence type="predicted"/>
<feature type="domain" description="Tyrosine-protein phosphatase" evidence="14">
    <location>
        <begin position="1251"/>
        <end position="1504"/>
    </location>
</feature>
<reference evidence="19" key="1">
    <citation type="journal article" date="2010" name="Nature">
        <title>The Amphimedon queenslandica genome and the evolution of animal complexity.</title>
        <authorList>
            <person name="Srivastava M."/>
            <person name="Simakov O."/>
            <person name="Chapman J."/>
            <person name="Fahey B."/>
            <person name="Gauthier M.E."/>
            <person name="Mitros T."/>
            <person name="Richards G.S."/>
            <person name="Conaco C."/>
            <person name="Dacre M."/>
            <person name="Hellsten U."/>
            <person name="Larroux C."/>
            <person name="Putnam N.H."/>
            <person name="Stanke M."/>
            <person name="Adamska M."/>
            <person name="Darling A."/>
            <person name="Degnan S.M."/>
            <person name="Oakley T.H."/>
            <person name="Plachetzki D.C."/>
            <person name="Zhai Y."/>
            <person name="Adamski M."/>
            <person name="Calcino A."/>
            <person name="Cummins S.F."/>
            <person name="Goodstein D.M."/>
            <person name="Harris C."/>
            <person name="Jackson D.J."/>
            <person name="Leys S.P."/>
            <person name="Shu S."/>
            <person name="Woodcroft B.J."/>
            <person name="Vervoort M."/>
            <person name="Kosik K.S."/>
            <person name="Manning G."/>
            <person name="Degnan B.M."/>
            <person name="Rokhsar D.S."/>
        </authorList>
    </citation>
    <scope>NUCLEOTIDE SEQUENCE [LARGE SCALE GENOMIC DNA]</scope>
</reference>
<dbReference type="Pfam" id="PF13927">
    <property type="entry name" value="Ig_3"/>
    <property type="match status" value="2"/>
</dbReference>
<dbReference type="STRING" id="400682.A0A1X7U4H2"/>
<feature type="domain" description="Tyrosine specific protein phosphatases" evidence="15">
    <location>
        <begin position="1725"/>
        <end position="1797"/>
    </location>
</feature>
<evidence type="ECO:0000256" key="1">
    <source>
        <dbReference type="ARBA" id="ARBA00004167"/>
    </source>
</evidence>
<dbReference type="InterPro" id="IPR003595">
    <property type="entry name" value="Tyr_Pase_cat"/>
</dbReference>
<dbReference type="eggNOG" id="KOG4228">
    <property type="taxonomic scope" value="Eukaryota"/>
</dbReference>
<dbReference type="PROSITE" id="PS00383">
    <property type="entry name" value="TYR_PHOSPHATASE_1"/>
    <property type="match status" value="1"/>
</dbReference>
<evidence type="ECO:0000256" key="5">
    <source>
        <dbReference type="ARBA" id="ARBA00022737"/>
    </source>
</evidence>
<dbReference type="PROSITE" id="PS50055">
    <property type="entry name" value="TYR_PHOSPHATASE_PTP"/>
    <property type="match status" value="2"/>
</dbReference>
<evidence type="ECO:0000259" key="14">
    <source>
        <dbReference type="PROSITE" id="PS50055"/>
    </source>
</evidence>
<dbReference type="SUPFAM" id="SSF49265">
    <property type="entry name" value="Fibronectin type III"/>
    <property type="match status" value="1"/>
</dbReference>
<dbReference type="KEGG" id="aqu:100633478"/>
<keyword evidence="5" id="KW-0677">Repeat</keyword>
<dbReference type="InterPro" id="IPR003599">
    <property type="entry name" value="Ig_sub"/>
</dbReference>
<dbReference type="GO" id="GO:0016020">
    <property type="term" value="C:membrane"/>
    <property type="evidence" value="ECO:0007669"/>
    <property type="project" value="UniProtKB-SubCell"/>
</dbReference>
<evidence type="ECO:0000256" key="9">
    <source>
        <dbReference type="ARBA" id="ARBA00023136"/>
    </source>
</evidence>
<dbReference type="InterPro" id="IPR007110">
    <property type="entry name" value="Ig-like_dom"/>
</dbReference>
<dbReference type="PROSITE" id="PS50853">
    <property type="entry name" value="FN3"/>
    <property type="match status" value="2"/>
</dbReference>
<dbReference type="CDD" id="cd00063">
    <property type="entry name" value="FN3"/>
    <property type="match status" value="2"/>
</dbReference>
<sequence length="1817" mass="198749">MDWPLFIKVLTIFLATTCGVRSQTLSSPDGLILSDVVTAAAGLSDLLIEVNCSSSGESPLWLTADGDPVSSPLSTFGITQDNEGLLRVYPGTEVLKDDTNTYNCSLNNGYSSIIRFNTVESMFYTNVTLRNGSLYCPLPDYPLSSSLINESLSIDDINYLYCNATTERGSFISQFISINEVVPTYIIQPVDVHVPVNGTAAFSCSISPDSALINITWYSSEGMVASEDVINDFNDPGLSVLVINNVTESEGGVAYYCVAYFKDRAEPVRSNNASLLINDLVISTFILTPPVNLSILEFTNVSIPCIPNEMFTVTWSSTGAPATNITDESINIININRNNSGIYYCTASNGDTAAVSVNVLFAPEFISQIESETILPVGDSVVLSCTVTGSPAPMIRWYRDGSIMNDGIATATEGLIIQSNLTLANLQQNQTGVYQCVFVSPGVGGVAYFNSIVSSTYLLVQFIGVPTISPILQDPVNPLLPQVLTFNCTVDGRPLVNITWDVGSTPFLSISQPPVDFIGPALSTIQINSSLLAGTVPISCYGNDTVNATAIINAFSPVSIVQDPLSPPIIVLRGDTVSFSCLASSIPVPNITWFRNDSSGPVSLFDDTESVVSIISTSTDGLTTNSTLTITLESDGEYFCFASNDFFNDTSEPATVLRGFIPVIITNPSAPPVVINSSIIINCTSEGFPLPAISWLINETNLTGVDEFTVNTEMMSANRSVSTLSGNINNNNTRLVCVASNIFNDSVRSEEIVQLISGPPLSPSNSTIDPMARSVSIQWTPPFSLLPISSYSLSLSTGTTFNIINNESLIIIINGTHISPFTNYSFSLTATNPAGTSPPATFSFESLQDVPVGSPTIVSVFSTSNDSLSVSWSEIPPEETNGPIINYTIQFKINNNDNQDMFQTVNTTQLQFTLTGLSGGTEYIIQVAGNTVIGHGPFSNNVTQSTVNNPPPIANETIMTVSQSITANTVPILIPENINRGGAVFLIWVVVVKLNGSLTNQLFSSSGPTVSPDVFYRNNDSFISSVDTPVIPAGRPYIAAELLLSSLTLPHQFIIGDNDNTGNLQPGRYSNPPLAAATSYTYFIRAFPPAPPSNSNVRSKRETGAPQFSVFSSTRFSDPVDTLREAEPTPVDSLSSGAIAGIVVSLLILVTLLVFVALIAAFVFVRPKATSNIPPAARRGSMRLTESQKLLSVTGSSQIEAHHQVSLVNDLKKVPAADIPELTPSDQRQSISVSMFPDYVKRLHANTDHLFSEEYELITIKSPSLPHEASQQTCNIEKNRYGNINSFDETRVVLTKIPGIEGSDYINANYIDGYGSRDTYIACQGPLAETSPDFWRMIWEQKTSCIVMLTNCVEKGRPKCHQYWPQTGSTTFGELTVTIIDQQVLAYYTIRTFKINNKDDESFEVKQFHYTAWPDFGVPDHPNPIISFIRRVNNSTHTGPLVVHCSAGVGRSGTFIAIQSMMLMMETEGKVDVFNFVLDMRHKRNYMVQTEAQYMFVHDSLVELIKVGNSEQTVQNFPKEAKILLTTQEDNNIEDAVSVVTALSPLPKQFEKLNSIDVAIPSQYISASLPVNRAKNRYPDILPYESYRVRLLMLPGVSGSDYINASYVDGYLRCNQFIMTQGPLSNTVDDFWRMIWEHRVSAIVMLCGLVEDGKDQSVQYWPKDQLTQYGDMFIETISETDTGFYVIREITITHTKQGNEVRNIKQFHYTDWSENKTPPTTGALMDMIVLVQKAHHLFGGGPVVVHDSSSVGRSGTFCIINIVIERLKVEGMIDIFFTIHALRRKHPGIVANYDQFKFCYQTIVEYLESFDKYANFD</sequence>
<dbReference type="Gene3D" id="2.60.40.10">
    <property type="entry name" value="Immunoglobulins"/>
    <property type="match status" value="7"/>
</dbReference>
<evidence type="ECO:0000256" key="12">
    <source>
        <dbReference type="SAM" id="Phobius"/>
    </source>
</evidence>
<evidence type="ECO:0000259" key="17">
    <source>
        <dbReference type="PROSITE" id="PS50853"/>
    </source>
</evidence>
<dbReference type="SMART" id="SM00060">
    <property type="entry name" value="FN3"/>
    <property type="match status" value="2"/>
</dbReference>
<dbReference type="PROSITE" id="PS50835">
    <property type="entry name" value="IG_LIKE"/>
    <property type="match status" value="5"/>
</dbReference>
<keyword evidence="4 13" id="KW-0732">Signal</keyword>
<evidence type="ECO:0000256" key="10">
    <source>
        <dbReference type="ARBA" id="ARBA00023180"/>
    </source>
</evidence>
<dbReference type="InterPro" id="IPR029021">
    <property type="entry name" value="Prot-tyrosine_phosphatase-like"/>
</dbReference>
<dbReference type="FunFam" id="2.60.40.10:FF:000028">
    <property type="entry name" value="Neuronal cell adhesion molecule"/>
    <property type="match status" value="1"/>
</dbReference>
<keyword evidence="9 12" id="KW-0472">Membrane</keyword>
<feature type="domain" description="Ig-like" evidence="16">
    <location>
        <begin position="183"/>
        <end position="274"/>
    </location>
</feature>